<accession>A0A0N1I0J4</accession>
<organism evidence="1 2">
    <name type="scientific">Leptomonas seymouri</name>
    <dbReference type="NCBI Taxonomy" id="5684"/>
    <lineage>
        <taxon>Eukaryota</taxon>
        <taxon>Discoba</taxon>
        <taxon>Euglenozoa</taxon>
        <taxon>Kinetoplastea</taxon>
        <taxon>Metakinetoplastina</taxon>
        <taxon>Trypanosomatida</taxon>
        <taxon>Trypanosomatidae</taxon>
        <taxon>Leishmaniinae</taxon>
        <taxon>Leptomonas</taxon>
    </lineage>
</organism>
<dbReference type="EMBL" id="LJSK01000832">
    <property type="protein sequence ID" value="KPI82514.1"/>
    <property type="molecule type" value="Genomic_DNA"/>
</dbReference>
<comment type="caution">
    <text evidence="1">The sequence shown here is derived from an EMBL/GenBank/DDBJ whole genome shotgun (WGS) entry which is preliminary data.</text>
</comment>
<evidence type="ECO:0000313" key="1">
    <source>
        <dbReference type="EMBL" id="KPI82514.1"/>
    </source>
</evidence>
<reference evidence="1 2" key="1">
    <citation type="journal article" date="2015" name="PLoS Pathog.">
        <title>Leptomonas seymouri: Adaptations to the Dixenous Life Cycle Analyzed by Genome Sequencing, Transcriptome Profiling and Co-infection with Leishmania donovani.</title>
        <authorList>
            <person name="Kraeva N."/>
            <person name="Butenko A."/>
            <person name="Hlavacova J."/>
            <person name="Kostygov A."/>
            <person name="Myskova J."/>
            <person name="Grybchuk D."/>
            <person name="Lestinova T."/>
            <person name="Votypka J."/>
            <person name="Volf P."/>
            <person name="Opperdoes F."/>
            <person name="Flegontov P."/>
            <person name="Lukes J."/>
            <person name="Yurchenko V."/>
        </authorList>
    </citation>
    <scope>NUCLEOTIDE SEQUENCE [LARGE SCALE GENOMIC DNA]</scope>
    <source>
        <strain evidence="1 2">ATCC 30220</strain>
    </source>
</reference>
<gene>
    <name evidence="1" type="ORF">ABL78_8476</name>
</gene>
<dbReference type="AlphaFoldDB" id="A0A0N1I0J4"/>
<dbReference type="Proteomes" id="UP000038009">
    <property type="component" value="Unassembled WGS sequence"/>
</dbReference>
<protein>
    <submittedName>
        <fullName evidence="1">Uncharacterized protein</fullName>
    </submittedName>
</protein>
<proteinExistence type="predicted"/>
<keyword evidence="2" id="KW-1185">Reference proteome</keyword>
<name>A0A0N1I0J4_LEPSE</name>
<evidence type="ECO:0000313" key="2">
    <source>
        <dbReference type="Proteomes" id="UP000038009"/>
    </source>
</evidence>
<sequence length="102" mass="11215">MPTIASDFCVTQLSSSNSTALRRAEAATRRAHCWKESFKSVGFPVNSTQPTKMFWCSRGRKMLSAVVTFCRDKAHAPRCVGASSDVTASLMGSHKMLSFSFM</sequence>
<dbReference type="VEuPathDB" id="TriTrypDB:Lsey_0834_0010"/>